<gene>
    <name evidence="9" type="ORF">G6N73_06355</name>
</gene>
<evidence type="ECO:0000256" key="5">
    <source>
        <dbReference type="ARBA" id="ARBA00022741"/>
    </source>
</evidence>
<dbReference type="SMART" id="SM00382">
    <property type="entry name" value="AAA"/>
    <property type="match status" value="2"/>
</dbReference>
<dbReference type="InterPro" id="IPR017871">
    <property type="entry name" value="ABC_transporter-like_CS"/>
</dbReference>
<keyword evidence="5" id="KW-0547">Nucleotide-binding</keyword>
<dbReference type="InterPro" id="IPR050388">
    <property type="entry name" value="ABC_Ni/Peptide_Import"/>
</dbReference>
<dbReference type="PROSITE" id="PS50893">
    <property type="entry name" value="ABC_TRANSPORTER_2"/>
    <property type="match status" value="2"/>
</dbReference>
<comment type="similarity">
    <text evidence="2">Belongs to the ABC transporter superfamily.</text>
</comment>
<dbReference type="Gene3D" id="3.40.50.300">
    <property type="entry name" value="P-loop containing nucleotide triphosphate hydrolases"/>
    <property type="match status" value="2"/>
</dbReference>
<keyword evidence="10" id="KW-1185">Reference proteome</keyword>
<dbReference type="Proteomes" id="UP001642900">
    <property type="component" value="Unassembled WGS sequence"/>
</dbReference>
<dbReference type="RefSeq" id="WP_165024910.1">
    <property type="nucleotide sequence ID" value="NZ_JAAKZF010000005.1"/>
</dbReference>
<evidence type="ECO:0000256" key="3">
    <source>
        <dbReference type="ARBA" id="ARBA00022448"/>
    </source>
</evidence>
<accession>A0A6G4W9A4</accession>
<keyword evidence="6 9" id="KW-0067">ATP-binding</keyword>
<dbReference type="EMBL" id="JAAKZF010000005">
    <property type="protein sequence ID" value="NGO50803.1"/>
    <property type="molecule type" value="Genomic_DNA"/>
</dbReference>
<organism evidence="9 10">
    <name type="scientific">Allomesorhizobium camelthorni</name>
    <dbReference type="NCBI Taxonomy" id="475069"/>
    <lineage>
        <taxon>Bacteria</taxon>
        <taxon>Pseudomonadati</taxon>
        <taxon>Pseudomonadota</taxon>
        <taxon>Alphaproteobacteria</taxon>
        <taxon>Hyphomicrobiales</taxon>
        <taxon>Phyllobacteriaceae</taxon>
        <taxon>Allomesorhizobium</taxon>
    </lineage>
</organism>
<evidence type="ECO:0000256" key="7">
    <source>
        <dbReference type="ARBA" id="ARBA00023136"/>
    </source>
</evidence>
<dbReference type="InterPro" id="IPR003593">
    <property type="entry name" value="AAA+_ATPase"/>
</dbReference>
<name>A0A6G4W9A4_9HYPH</name>
<evidence type="ECO:0000259" key="8">
    <source>
        <dbReference type="PROSITE" id="PS50893"/>
    </source>
</evidence>
<keyword evidence="4" id="KW-1003">Cell membrane</keyword>
<keyword evidence="7" id="KW-0472">Membrane</keyword>
<evidence type="ECO:0000256" key="6">
    <source>
        <dbReference type="ARBA" id="ARBA00022840"/>
    </source>
</evidence>
<dbReference type="PANTHER" id="PTHR43297:SF7">
    <property type="entry name" value="D,D-DIPEPTIDE TRANSPORT ATP-BINDING PROTEIN DDPD-RELATED"/>
    <property type="match status" value="1"/>
</dbReference>
<sequence>MNAPANIRELLISELSIHSGATPIVRNISLSLRPGQPLTLLGESGSGKSLVAQAVMGTLPPELAASRTIRLDGADLIASPPEERRNRWGRAISLLPQEPWLALDPTMRVGPQVAEVHRFVRGNAVSQSNALAQANLADVGLGHAGALYSFQMSGGMCQRAAIAIAHAGGSGLLIADEPTKGLDADLRDSVVTRLKQEVEAGRLLLTITHDIGAARTLGGTVGIMLEGRLVDYGPAEQVLTAPSHPYSRALLDADPESWARRAPTPSEDVVLAGRGLTKAFGAHVLFKDIDIEVRAGEIVSVVGPSGCGKTTVGNILLGLVEPDAGSIERRMKVSPLRFQKLYQDPPAAFPPHQTIRTGLRDLAKLHRRPWSGVEKLLTRLRLQNDLLDRLPSQISGGELQRFAIVRALLLDPVFLFADEATSRLDPVSQKEVIDFLIQTVRETGLGVLLVTHDRALAKRISTRTIDLAGADEARPG</sequence>
<feature type="domain" description="ABC transporter" evidence="8">
    <location>
        <begin position="271"/>
        <end position="476"/>
    </location>
</feature>
<comment type="caution">
    <text evidence="9">The sequence shown here is derived from an EMBL/GenBank/DDBJ whole genome shotgun (WGS) entry which is preliminary data.</text>
</comment>
<dbReference type="InterPro" id="IPR003439">
    <property type="entry name" value="ABC_transporter-like_ATP-bd"/>
</dbReference>
<feature type="domain" description="ABC transporter" evidence="8">
    <location>
        <begin position="7"/>
        <end position="251"/>
    </location>
</feature>
<dbReference type="GO" id="GO:0005524">
    <property type="term" value="F:ATP binding"/>
    <property type="evidence" value="ECO:0007669"/>
    <property type="project" value="UniProtKB-KW"/>
</dbReference>
<dbReference type="AlphaFoldDB" id="A0A6G4W9A4"/>
<evidence type="ECO:0000313" key="10">
    <source>
        <dbReference type="Proteomes" id="UP001642900"/>
    </source>
</evidence>
<evidence type="ECO:0000256" key="1">
    <source>
        <dbReference type="ARBA" id="ARBA00004417"/>
    </source>
</evidence>
<proteinExistence type="inferred from homology"/>
<dbReference type="PROSITE" id="PS00211">
    <property type="entry name" value="ABC_TRANSPORTER_1"/>
    <property type="match status" value="1"/>
</dbReference>
<comment type="subcellular location">
    <subcellularLocation>
        <location evidence="1">Cell inner membrane</location>
        <topology evidence="1">Peripheral membrane protein</topology>
    </subcellularLocation>
</comment>
<dbReference type="PANTHER" id="PTHR43297">
    <property type="entry name" value="OLIGOPEPTIDE TRANSPORT ATP-BINDING PROTEIN APPD"/>
    <property type="match status" value="1"/>
</dbReference>
<dbReference type="InterPro" id="IPR027417">
    <property type="entry name" value="P-loop_NTPase"/>
</dbReference>
<evidence type="ECO:0000313" key="9">
    <source>
        <dbReference type="EMBL" id="NGO50803.1"/>
    </source>
</evidence>
<dbReference type="GO" id="GO:0005886">
    <property type="term" value="C:plasma membrane"/>
    <property type="evidence" value="ECO:0007669"/>
    <property type="project" value="UniProtKB-SubCell"/>
</dbReference>
<protein>
    <submittedName>
        <fullName evidence="9">ABC transporter ATP-binding protein</fullName>
    </submittedName>
</protein>
<dbReference type="Pfam" id="PF00005">
    <property type="entry name" value="ABC_tran"/>
    <property type="match status" value="2"/>
</dbReference>
<evidence type="ECO:0000256" key="2">
    <source>
        <dbReference type="ARBA" id="ARBA00005417"/>
    </source>
</evidence>
<dbReference type="GO" id="GO:0016887">
    <property type="term" value="F:ATP hydrolysis activity"/>
    <property type="evidence" value="ECO:0007669"/>
    <property type="project" value="InterPro"/>
</dbReference>
<dbReference type="SUPFAM" id="SSF52540">
    <property type="entry name" value="P-loop containing nucleoside triphosphate hydrolases"/>
    <property type="match status" value="2"/>
</dbReference>
<reference evidence="9 10" key="1">
    <citation type="submission" date="2020-02" db="EMBL/GenBank/DDBJ databases">
        <title>Genome sequence of strain CCNWXJ40-4.</title>
        <authorList>
            <person name="Gao J."/>
            <person name="Sun J."/>
        </authorList>
    </citation>
    <scope>NUCLEOTIDE SEQUENCE [LARGE SCALE GENOMIC DNA]</scope>
    <source>
        <strain evidence="9 10">CCNWXJ 40-4</strain>
    </source>
</reference>
<evidence type="ECO:0000256" key="4">
    <source>
        <dbReference type="ARBA" id="ARBA00022475"/>
    </source>
</evidence>
<keyword evidence="3" id="KW-0813">Transport</keyword>